<protein>
    <submittedName>
        <fullName evidence="7">Protein os-9</fullName>
    </submittedName>
</protein>
<proteinExistence type="predicted"/>
<dbReference type="PANTHER" id="PTHR15414:SF0">
    <property type="entry name" value="ENDOPLASMIC RETICULUM LECTIN 1"/>
    <property type="match status" value="1"/>
</dbReference>
<keyword evidence="4" id="KW-1015">Disulfide bond</keyword>
<dbReference type="AlphaFoldDB" id="A0A0P1AV62"/>
<dbReference type="Gene3D" id="2.70.130.10">
    <property type="entry name" value="Mannose-6-phosphate receptor binding domain"/>
    <property type="match status" value="1"/>
</dbReference>
<dbReference type="SUPFAM" id="SSF50911">
    <property type="entry name" value="Mannose 6-phosphate receptor domain"/>
    <property type="match status" value="1"/>
</dbReference>
<evidence type="ECO:0000256" key="3">
    <source>
        <dbReference type="ARBA" id="ARBA00022824"/>
    </source>
</evidence>
<reference evidence="8" key="1">
    <citation type="submission" date="2014-09" db="EMBL/GenBank/DDBJ databases">
        <authorList>
            <person name="Sharma Rahul"/>
            <person name="Thines Marco"/>
        </authorList>
    </citation>
    <scope>NUCLEOTIDE SEQUENCE [LARGE SCALE GENOMIC DNA]</scope>
</reference>
<evidence type="ECO:0000313" key="8">
    <source>
        <dbReference type="Proteomes" id="UP000054928"/>
    </source>
</evidence>
<dbReference type="InterPro" id="IPR012913">
    <property type="entry name" value="OS9-like_dom"/>
</dbReference>
<evidence type="ECO:0000256" key="1">
    <source>
        <dbReference type="ARBA" id="ARBA00004240"/>
    </source>
</evidence>
<evidence type="ECO:0000313" key="7">
    <source>
        <dbReference type="EMBL" id="CEG45194.1"/>
    </source>
</evidence>
<dbReference type="OMA" id="RVFCDPQ"/>
<organism evidence="7 8">
    <name type="scientific">Plasmopara halstedii</name>
    <name type="common">Downy mildew of sunflower</name>
    <dbReference type="NCBI Taxonomy" id="4781"/>
    <lineage>
        <taxon>Eukaryota</taxon>
        <taxon>Sar</taxon>
        <taxon>Stramenopiles</taxon>
        <taxon>Oomycota</taxon>
        <taxon>Peronosporomycetes</taxon>
        <taxon>Peronosporales</taxon>
        <taxon>Peronosporaceae</taxon>
        <taxon>Plasmopara</taxon>
    </lineage>
</organism>
<keyword evidence="8" id="KW-1185">Reference proteome</keyword>
<dbReference type="GO" id="GO:0030968">
    <property type="term" value="P:endoplasmic reticulum unfolded protein response"/>
    <property type="evidence" value="ECO:0007669"/>
    <property type="project" value="InterPro"/>
</dbReference>
<dbReference type="RefSeq" id="XP_024581563.1">
    <property type="nucleotide sequence ID" value="XM_024715912.1"/>
</dbReference>
<dbReference type="InterPro" id="IPR009011">
    <property type="entry name" value="Man6P_isomerase_rcpt-bd_dom_sf"/>
</dbReference>
<dbReference type="Pfam" id="PF07915">
    <property type="entry name" value="PRKCSH"/>
    <property type="match status" value="1"/>
</dbReference>
<feature type="signal peptide" evidence="5">
    <location>
        <begin position="1"/>
        <end position="26"/>
    </location>
</feature>
<dbReference type="OrthoDB" id="448954at2759"/>
<dbReference type="InterPro" id="IPR044865">
    <property type="entry name" value="MRH_dom"/>
</dbReference>
<dbReference type="STRING" id="4781.A0A0P1AV62"/>
<evidence type="ECO:0000256" key="5">
    <source>
        <dbReference type="SAM" id="SignalP"/>
    </source>
</evidence>
<dbReference type="PANTHER" id="PTHR15414">
    <property type="entry name" value="OS-9-RELATED"/>
    <property type="match status" value="1"/>
</dbReference>
<sequence>MMGRFPLANAALSLALLAFNAPLVFSLDNSFVIQLHATRESFSLPEDGAKMRTQHMTTESGQQFECLLPSLASGGKNGDVAETTVSDSLIAKKKEEKEQIAAFMSFGRAAANKIKPKCVKYVDTQTYWVYEVCPGVLIRRVSHSKSTSLLDVYLPPVEVEVDAASDISFDEDKEEAIEVEAEELGEFVEDSSLVALSYDHFALPGMQERLLHLNKPLFTQTFGNNQQIQVQFICSALLLDDNISAVQWRKGTEEGRSREIAAFLIGSRMFCNPQHADVDENDVFTVRSLLQPLEEARTCVTRNEGWWTYEFCFGRSVKQYHRDGDGPITAEYSLGTFDHAGNQDLERLGSALVSEHIDATHDVSRPAYLELYDHGTFCKEGESRAPRKAKVFYYCSQGGASNHILAVKETQTCSYTVKVSSPVLCEHPHFFTDEQNNDEDIDILHCIPVAESTTTLTE</sequence>
<dbReference type="Proteomes" id="UP000054928">
    <property type="component" value="Unassembled WGS sequence"/>
</dbReference>
<dbReference type="GO" id="GO:0005788">
    <property type="term" value="C:endoplasmic reticulum lumen"/>
    <property type="evidence" value="ECO:0007669"/>
    <property type="project" value="TreeGrafter"/>
</dbReference>
<name>A0A0P1AV62_PLAHL</name>
<keyword evidence="2 5" id="KW-0732">Signal</keyword>
<comment type="subcellular location">
    <subcellularLocation>
        <location evidence="1">Endoplasmic reticulum</location>
    </subcellularLocation>
</comment>
<dbReference type="EMBL" id="CCYD01001551">
    <property type="protein sequence ID" value="CEG45194.1"/>
    <property type="molecule type" value="Genomic_DNA"/>
</dbReference>
<dbReference type="GO" id="GO:0030970">
    <property type="term" value="P:retrograde protein transport, ER to cytosol"/>
    <property type="evidence" value="ECO:0007669"/>
    <property type="project" value="TreeGrafter"/>
</dbReference>
<feature type="chain" id="PRO_5006058952" evidence="5">
    <location>
        <begin position="27"/>
        <end position="458"/>
    </location>
</feature>
<accession>A0A0P1AV62</accession>
<evidence type="ECO:0000256" key="4">
    <source>
        <dbReference type="ARBA" id="ARBA00023157"/>
    </source>
</evidence>
<keyword evidence="3" id="KW-0256">Endoplasmic reticulum</keyword>
<dbReference type="PROSITE" id="PS51914">
    <property type="entry name" value="MRH"/>
    <property type="match status" value="1"/>
</dbReference>
<dbReference type="InterPro" id="IPR045149">
    <property type="entry name" value="OS-9-like"/>
</dbReference>
<feature type="domain" description="MRH" evidence="6">
    <location>
        <begin position="297"/>
        <end position="427"/>
    </location>
</feature>
<evidence type="ECO:0000256" key="2">
    <source>
        <dbReference type="ARBA" id="ARBA00022729"/>
    </source>
</evidence>
<dbReference type="GeneID" id="36396564"/>
<evidence type="ECO:0000259" key="6">
    <source>
        <dbReference type="PROSITE" id="PS51914"/>
    </source>
</evidence>